<dbReference type="Gene3D" id="3.40.50.1580">
    <property type="entry name" value="Nucleoside phosphorylase domain"/>
    <property type="match status" value="1"/>
</dbReference>
<dbReference type="PANTHER" id="PTHR10039:SF16">
    <property type="entry name" value="GPI INOSITOL-DEACYLASE"/>
    <property type="match status" value="1"/>
</dbReference>
<comment type="caution">
    <text evidence="3">The sequence shown here is derived from an EMBL/GenBank/DDBJ whole genome shotgun (WGS) entry which is preliminary data.</text>
</comment>
<reference evidence="3" key="1">
    <citation type="submission" date="2023-02" db="EMBL/GenBank/DDBJ databases">
        <title>Colletotrichum kahawae CIFC_Que2 genome sequencing and assembly.</title>
        <authorList>
            <person name="Baroncelli R."/>
        </authorList>
    </citation>
    <scope>NUCLEOTIDE SEQUENCE</scope>
    <source>
        <strain evidence="3">CIFC_Que2</strain>
    </source>
</reference>
<sequence length="294" mass="33606">MEAAGLMNHWPCLVIRGICDYSDSHKNKQWQGFAAMMAAAYALKKWLLPADLSINIEAARANHHPGTGAWFLKCDMFRKWEAGRLPHLWLYGLPGCGKTVLAARIRRHVLERRKYPLLSFFFDFNDSTKQNFESLLRTLAWQLCHSGTEALMRLESIFMAHEEGRKRPSMNTLQAYVKATVLTYGHVDVILDALDECTLRQDVLGWIERMSSGQGCDHIRFLVTGRPEADLEWGLSRAFSQQCFMRLENQAIDADISSFVAAKLESCPHFVRKNLSLDLKEQIRQKLGREADGM</sequence>
<gene>
    <name evidence="3" type="ORF">CKAH01_17846</name>
</gene>
<dbReference type="InterPro" id="IPR035994">
    <property type="entry name" value="Nucleoside_phosphorylase_sf"/>
</dbReference>
<evidence type="ECO:0000313" key="4">
    <source>
        <dbReference type="Proteomes" id="UP001281614"/>
    </source>
</evidence>
<keyword evidence="4" id="KW-1185">Reference proteome</keyword>
<name>A0AAE0D410_COLKA</name>
<evidence type="ECO:0000313" key="3">
    <source>
        <dbReference type="EMBL" id="KAK2751656.1"/>
    </source>
</evidence>
<dbReference type="Gene3D" id="3.40.50.300">
    <property type="entry name" value="P-loop containing nucleotide triphosphate hydrolases"/>
    <property type="match status" value="1"/>
</dbReference>
<dbReference type="InterPro" id="IPR056884">
    <property type="entry name" value="NPHP3-like_N"/>
</dbReference>
<dbReference type="AlphaFoldDB" id="A0AAE0D410"/>
<keyword evidence="1" id="KW-0677">Repeat</keyword>
<dbReference type="PANTHER" id="PTHR10039">
    <property type="entry name" value="AMELOGENIN"/>
    <property type="match status" value="1"/>
</dbReference>
<feature type="domain" description="Nephrocystin 3-like N-terminal" evidence="2">
    <location>
        <begin position="66"/>
        <end position="226"/>
    </location>
</feature>
<dbReference type="EMBL" id="VYYT01000262">
    <property type="protein sequence ID" value="KAK2751656.1"/>
    <property type="molecule type" value="Genomic_DNA"/>
</dbReference>
<protein>
    <recommendedName>
        <fullName evidence="2">Nephrocystin 3-like N-terminal domain-containing protein</fullName>
    </recommendedName>
</protein>
<dbReference type="SUPFAM" id="SSF52540">
    <property type="entry name" value="P-loop containing nucleoside triphosphate hydrolases"/>
    <property type="match status" value="1"/>
</dbReference>
<dbReference type="GO" id="GO:0003824">
    <property type="term" value="F:catalytic activity"/>
    <property type="evidence" value="ECO:0007669"/>
    <property type="project" value="InterPro"/>
</dbReference>
<dbReference type="Proteomes" id="UP001281614">
    <property type="component" value="Unassembled WGS sequence"/>
</dbReference>
<dbReference type="SUPFAM" id="SSF53167">
    <property type="entry name" value="Purine and uridine phosphorylases"/>
    <property type="match status" value="1"/>
</dbReference>
<dbReference type="GO" id="GO:0009116">
    <property type="term" value="P:nucleoside metabolic process"/>
    <property type="evidence" value="ECO:0007669"/>
    <property type="project" value="InterPro"/>
</dbReference>
<evidence type="ECO:0000256" key="1">
    <source>
        <dbReference type="ARBA" id="ARBA00022737"/>
    </source>
</evidence>
<evidence type="ECO:0000259" key="2">
    <source>
        <dbReference type="Pfam" id="PF24883"/>
    </source>
</evidence>
<organism evidence="3 4">
    <name type="scientific">Colletotrichum kahawae</name>
    <name type="common">Coffee berry disease fungus</name>
    <dbReference type="NCBI Taxonomy" id="34407"/>
    <lineage>
        <taxon>Eukaryota</taxon>
        <taxon>Fungi</taxon>
        <taxon>Dikarya</taxon>
        <taxon>Ascomycota</taxon>
        <taxon>Pezizomycotina</taxon>
        <taxon>Sordariomycetes</taxon>
        <taxon>Hypocreomycetidae</taxon>
        <taxon>Glomerellales</taxon>
        <taxon>Glomerellaceae</taxon>
        <taxon>Colletotrichum</taxon>
        <taxon>Colletotrichum gloeosporioides species complex</taxon>
    </lineage>
</organism>
<dbReference type="InterPro" id="IPR027417">
    <property type="entry name" value="P-loop_NTPase"/>
</dbReference>
<accession>A0AAE0D410</accession>
<dbReference type="Pfam" id="PF24883">
    <property type="entry name" value="NPHP3_N"/>
    <property type="match status" value="1"/>
</dbReference>
<proteinExistence type="predicted"/>